<feature type="transmembrane region" description="Helical" evidence="1">
    <location>
        <begin position="53"/>
        <end position="84"/>
    </location>
</feature>
<keyword evidence="1" id="KW-0472">Membrane</keyword>
<feature type="transmembrane region" description="Helical" evidence="1">
    <location>
        <begin position="125"/>
        <end position="144"/>
    </location>
</feature>
<dbReference type="EMBL" id="OCTN01000005">
    <property type="protein sequence ID" value="SOH94692.1"/>
    <property type="molecule type" value="Genomic_DNA"/>
</dbReference>
<name>A0A2C9CTU8_9RHOB</name>
<reference evidence="3" key="1">
    <citation type="submission" date="2017-09" db="EMBL/GenBank/DDBJ databases">
        <authorList>
            <person name="Varghese N."/>
            <person name="Submissions S."/>
        </authorList>
    </citation>
    <scope>NUCLEOTIDE SEQUENCE [LARGE SCALE GENOMIC DNA]</scope>
    <source>
        <strain evidence="3">C7</strain>
    </source>
</reference>
<dbReference type="Proteomes" id="UP000220034">
    <property type="component" value="Unassembled WGS sequence"/>
</dbReference>
<feature type="transmembrane region" description="Helical" evidence="1">
    <location>
        <begin position="96"/>
        <end position="119"/>
    </location>
</feature>
<gene>
    <name evidence="2" type="ORF">SAMN06273572_105115</name>
</gene>
<evidence type="ECO:0000313" key="3">
    <source>
        <dbReference type="Proteomes" id="UP000220034"/>
    </source>
</evidence>
<evidence type="ECO:0000313" key="2">
    <source>
        <dbReference type="EMBL" id="SOH94692.1"/>
    </source>
</evidence>
<organism evidence="2 3">
    <name type="scientific">Pontivivens marinum</name>
    <dbReference type="NCBI Taxonomy" id="1690039"/>
    <lineage>
        <taxon>Bacteria</taxon>
        <taxon>Pseudomonadati</taxon>
        <taxon>Pseudomonadota</taxon>
        <taxon>Alphaproteobacteria</taxon>
        <taxon>Rhodobacterales</taxon>
        <taxon>Paracoccaceae</taxon>
        <taxon>Pontivivens</taxon>
    </lineage>
</organism>
<dbReference type="RefSeq" id="WP_097930530.1">
    <property type="nucleotide sequence ID" value="NZ_OCTN01000005.1"/>
</dbReference>
<keyword evidence="1" id="KW-0812">Transmembrane</keyword>
<accession>A0A2C9CTU8</accession>
<keyword evidence="1" id="KW-1133">Transmembrane helix</keyword>
<dbReference type="AlphaFoldDB" id="A0A2C9CTU8"/>
<protein>
    <submittedName>
        <fullName evidence="2">Uncharacterized protein</fullName>
    </submittedName>
</protein>
<feature type="transmembrane region" description="Helical" evidence="1">
    <location>
        <begin position="21"/>
        <end position="41"/>
    </location>
</feature>
<keyword evidence="3" id="KW-1185">Reference proteome</keyword>
<evidence type="ECO:0000256" key="1">
    <source>
        <dbReference type="SAM" id="Phobius"/>
    </source>
</evidence>
<sequence length="153" mass="16887">MLATPKGRDGIASLSISLIEFAGYTLSVAGFFWITALWRGMNAPPSDMATSDIIGTVAFAALAGLAIAVTSGIICLFFVSYLLLPFITRVLFRNDRIALPATFVLIETHYVVALCWMAQDFGWQISLPLALATLMNSVLLYLFLRRPHLHRTY</sequence>
<proteinExistence type="predicted"/>